<name>A0A0F9GP87_9ZZZZ</name>
<proteinExistence type="predicted"/>
<organism evidence="1">
    <name type="scientific">marine sediment metagenome</name>
    <dbReference type="NCBI Taxonomy" id="412755"/>
    <lineage>
        <taxon>unclassified sequences</taxon>
        <taxon>metagenomes</taxon>
        <taxon>ecological metagenomes</taxon>
    </lineage>
</organism>
<protein>
    <submittedName>
        <fullName evidence="1">Uncharacterized protein</fullName>
    </submittedName>
</protein>
<comment type="caution">
    <text evidence="1">The sequence shown here is derived from an EMBL/GenBank/DDBJ whole genome shotgun (WGS) entry which is preliminary data.</text>
</comment>
<reference evidence="1" key="1">
    <citation type="journal article" date="2015" name="Nature">
        <title>Complex archaea that bridge the gap between prokaryotes and eukaryotes.</title>
        <authorList>
            <person name="Spang A."/>
            <person name="Saw J.H."/>
            <person name="Jorgensen S.L."/>
            <person name="Zaremba-Niedzwiedzka K."/>
            <person name="Martijn J."/>
            <person name="Lind A.E."/>
            <person name="van Eijk R."/>
            <person name="Schleper C."/>
            <person name="Guy L."/>
            <person name="Ettema T.J."/>
        </authorList>
    </citation>
    <scope>NUCLEOTIDE SEQUENCE</scope>
</reference>
<evidence type="ECO:0000313" key="1">
    <source>
        <dbReference type="EMBL" id="KKL64957.1"/>
    </source>
</evidence>
<dbReference type="EMBL" id="LAZR01027685">
    <property type="protein sequence ID" value="KKL64957.1"/>
    <property type="molecule type" value="Genomic_DNA"/>
</dbReference>
<accession>A0A0F9GP87</accession>
<sequence>MAKAISKIIDEILTDVGEPLGGTGFWTRAEVLDVYNLIQRQITQETGNLLKETSTIEPSADAVEITIDASGNLLQIIDGYRLETTEGPVGVYTREQIEEYDRQWKTRTGSLILGLITDPSLVGAGKAKIYPKIDNANNDIIVWYQALAAVVDVEVTEAGDASSQLSAWIINGVTSSNSNSFVLYYQLTNAGSVRTVNVYKDSAGSNKVATGTVTNDGSITLAASNDSGITGSVTVAYTGDDTTISANTLTFGTLEIPEIDYLCLKFGMKWMLHVMETDGKDLKKSQYYLGLYGYDVSGSGIHSGALRGIKERLRKLMAGSVNTFRRRREYSELPRIIIDSTAIVP</sequence>
<dbReference type="AlphaFoldDB" id="A0A0F9GP87"/>
<gene>
    <name evidence="1" type="ORF">LCGC14_2159780</name>
</gene>